<reference evidence="2 3" key="1">
    <citation type="journal article" date="2021" name="Sci. Rep.">
        <title>Chromosome anchoring in Senegalese sole (Solea senegalensis) reveals sex-associated markers and genome rearrangements in flatfish.</title>
        <authorList>
            <person name="Guerrero-Cozar I."/>
            <person name="Gomez-Garrido J."/>
            <person name="Berbel C."/>
            <person name="Martinez-Blanch J.F."/>
            <person name="Alioto T."/>
            <person name="Claros M.G."/>
            <person name="Gagnaire P.A."/>
            <person name="Manchado M."/>
        </authorList>
    </citation>
    <scope>NUCLEOTIDE SEQUENCE [LARGE SCALE GENOMIC DNA]</scope>
    <source>
        <strain evidence="2">Sse05_10M</strain>
    </source>
</reference>
<sequence length="185" mass="20845">MAAVCEAPLQRRRHVQRYEQPRVGLVVEEEEERECMWTQWQQIGEKQAGDGKWSWQSEDPSEGGEGRRPLGSLRSTNGWRRRTGQARGQRPAQGPLSLVHTSSSSSIEACQELSQQPCFAVLQSRSQIQLSRFGEYEVITSGYVIRTKGLLYIAEGSNAGFTPSHKRMLFTTICKAPSPGNHQRK</sequence>
<evidence type="ECO:0000313" key="2">
    <source>
        <dbReference type="EMBL" id="KAG7514764.1"/>
    </source>
</evidence>
<organism evidence="2 3">
    <name type="scientific">Solea senegalensis</name>
    <name type="common">Senegalese sole</name>
    <dbReference type="NCBI Taxonomy" id="28829"/>
    <lineage>
        <taxon>Eukaryota</taxon>
        <taxon>Metazoa</taxon>
        <taxon>Chordata</taxon>
        <taxon>Craniata</taxon>
        <taxon>Vertebrata</taxon>
        <taxon>Euteleostomi</taxon>
        <taxon>Actinopterygii</taxon>
        <taxon>Neopterygii</taxon>
        <taxon>Teleostei</taxon>
        <taxon>Neoteleostei</taxon>
        <taxon>Acanthomorphata</taxon>
        <taxon>Carangaria</taxon>
        <taxon>Pleuronectiformes</taxon>
        <taxon>Pleuronectoidei</taxon>
        <taxon>Soleidae</taxon>
        <taxon>Solea</taxon>
    </lineage>
</organism>
<comment type="caution">
    <text evidence="2">The sequence shown here is derived from an EMBL/GenBank/DDBJ whole genome shotgun (WGS) entry which is preliminary data.</text>
</comment>
<protein>
    <submittedName>
        <fullName evidence="2">Uncharacterized protein</fullName>
    </submittedName>
</protein>
<keyword evidence="3" id="KW-1185">Reference proteome</keyword>
<accession>A0AAV6SB64</accession>
<proteinExistence type="predicted"/>
<dbReference type="Proteomes" id="UP000693946">
    <property type="component" value="Linkage Group LG14"/>
</dbReference>
<name>A0AAV6SB64_SOLSE</name>
<gene>
    <name evidence="2" type="ORF">JOB18_042295</name>
</gene>
<evidence type="ECO:0000313" key="3">
    <source>
        <dbReference type="Proteomes" id="UP000693946"/>
    </source>
</evidence>
<evidence type="ECO:0000256" key="1">
    <source>
        <dbReference type="SAM" id="MobiDB-lite"/>
    </source>
</evidence>
<feature type="region of interest" description="Disordered" evidence="1">
    <location>
        <begin position="45"/>
        <end position="97"/>
    </location>
</feature>
<dbReference type="EMBL" id="JAGKHQ010000006">
    <property type="protein sequence ID" value="KAG7514764.1"/>
    <property type="molecule type" value="Genomic_DNA"/>
</dbReference>
<dbReference type="AlphaFoldDB" id="A0AAV6SB64"/>